<evidence type="ECO:0000256" key="3">
    <source>
        <dbReference type="ARBA" id="ARBA00022692"/>
    </source>
</evidence>
<reference evidence="11" key="1">
    <citation type="journal article" date="2008" name="Genome Res.">
        <title>The genome of Pelotomaculum thermopropionicum reveals niche-associated evolution in anaerobic microbiota.</title>
        <authorList>
            <person name="Kosaka T."/>
            <person name="Kato S."/>
            <person name="Shimoyama T."/>
            <person name="Ishii S."/>
            <person name="Abe T."/>
            <person name="Watanabe K."/>
        </authorList>
    </citation>
    <scope>NUCLEOTIDE SEQUENCE [LARGE SCALE GENOMIC DNA]</scope>
    <source>
        <strain evidence="11">DSM 13744 / JCM 10971 / SI</strain>
    </source>
</reference>
<comment type="similarity">
    <text evidence="8 9">Belongs to the MurJ/MviN family.</text>
</comment>
<feature type="transmembrane region" description="Helical" evidence="8">
    <location>
        <begin position="90"/>
        <end position="113"/>
    </location>
</feature>
<feature type="transmembrane region" description="Helical" evidence="8">
    <location>
        <begin position="159"/>
        <end position="181"/>
    </location>
</feature>
<feature type="transmembrane region" description="Helical" evidence="8">
    <location>
        <begin position="227"/>
        <end position="248"/>
    </location>
</feature>
<feature type="transmembrane region" description="Helical" evidence="8">
    <location>
        <begin position="406"/>
        <end position="427"/>
    </location>
</feature>
<evidence type="ECO:0000256" key="4">
    <source>
        <dbReference type="ARBA" id="ARBA00022960"/>
    </source>
</evidence>
<comment type="function">
    <text evidence="8 9">Involved in peptidoglycan biosynthesis. Transports lipid-linked peptidoglycan precursors from the inner to the outer leaflet of the cytoplasmic membrane.</text>
</comment>
<keyword evidence="8 9" id="KW-0961">Cell wall biogenesis/degradation</keyword>
<evidence type="ECO:0000256" key="5">
    <source>
        <dbReference type="ARBA" id="ARBA00022984"/>
    </source>
</evidence>
<dbReference type="Proteomes" id="UP000006556">
    <property type="component" value="Chromosome"/>
</dbReference>
<dbReference type="EMBL" id="AP009389">
    <property type="protein sequence ID" value="BAF59289.1"/>
    <property type="molecule type" value="Genomic_DNA"/>
</dbReference>
<keyword evidence="5 8" id="KW-0573">Peptidoglycan synthesis</keyword>
<feature type="transmembrane region" description="Helical" evidence="8">
    <location>
        <begin position="301"/>
        <end position="324"/>
    </location>
</feature>
<keyword evidence="7 8" id="KW-0472">Membrane</keyword>
<dbReference type="HOGENOM" id="CLU_006797_4_1_9"/>
<feature type="transmembrane region" description="Helical" evidence="8">
    <location>
        <begin position="380"/>
        <end position="400"/>
    </location>
</feature>
<evidence type="ECO:0000256" key="1">
    <source>
        <dbReference type="ARBA" id="ARBA00004651"/>
    </source>
</evidence>
<dbReference type="STRING" id="370438.PTH_1108"/>
<dbReference type="PANTHER" id="PTHR47019">
    <property type="entry name" value="LIPID II FLIPPASE MURJ"/>
    <property type="match status" value="1"/>
</dbReference>
<name>A5D388_PELTS</name>
<dbReference type="HAMAP" id="MF_02078">
    <property type="entry name" value="MurJ_MviN"/>
    <property type="match status" value="1"/>
</dbReference>
<dbReference type="AlphaFoldDB" id="A5D388"/>
<keyword evidence="8 9" id="KW-0813">Transport</keyword>
<comment type="subcellular location">
    <subcellularLocation>
        <location evidence="1 8">Cell membrane</location>
        <topology evidence="1 8">Multi-pass membrane protein</topology>
    </subcellularLocation>
</comment>
<feature type="transmembrane region" description="Helical" evidence="8">
    <location>
        <begin position="187"/>
        <end position="206"/>
    </location>
</feature>
<dbReference type="NCBIfam" id="TIGR01695">
    <property type="entry name" value="murJ_mviN"/>
    <property type="match status" value="1"/>
</dbReference>
<dbReference type="Pfam" id="PF03023">
    <property type="entry name" value="MurJ"/>
    <property type="match status" value="1"/>
</dbReference>
<feature type="transmembrane region" description="Helical" evidence="8">
    <location>
        <begin position="133"/>
        <end position="152"/>
    </location>
</feature>
<evidence type="ECO:0000256" key="7">
    <source>
        <dbReference type="ARBA" id="ARBA00023136"/>
    </source>
</evidence>
<proteinExistence type="inferred from homology"/>
<dbReference type="GO" id="GO:0034204">
    <property type="term" value="P:lipid translocation"/>
    <property type="evidence" value="ECO:0007669"/>
    <property type="project" value="TreeGrafter"/>
</dbReference>
<dbReference type="GO" id="GO:0015648">
    <property type="term" value="F:lipid-linked peptidoglycan transporter activity"/>
    <property type="evidence" value="ECO:0007669"/>
    <property type="project" value="UniProtKB-UniRule"/>
</dbReference>
<feature type="transmembrane region" description="Helical" evidence="8">
    <location>
        <begin position="344"/>
        <end position="368"/>
    </location>
</feature>
<keyword evidence="3 8" id="KW-0812">Transmembrane</keyword>
<dbReference type="PRINTS" id="PR01806">
    <property type="entry name" value="VIRFACTRMVIN"/>
</dbReference>
<feature type="transmembrane region" description="Helical" evidence="8">
    <location>
        <begin position="476"/>
        <end position="497"/>
    </location>
</feature>
<keyword evidence="11" id="KW-1185">Reference proteome</keyword>
<evidence type="ECO:0000256" key="9">
    <source>
        <dbReference type="PIRNR" id="PIRNR002869"/>
    </source>
</evidence>
<dbReference type="CDD" id="cd13123">
    <property type="entry name" value="MATE_MurJ_like"/>
    <property type="match status" value="1"/>
</dbReference>
<dbReference type="eggNOG" id="COG0728">
    <property type="taxonomic scope" value="Bacteria"/>
</dbReference>
<feature type="transmembrane region" description="Helical" evidence="8">
    <location>
        <begin position="443"/>
        <end position="464"/>
    </location>
</feature>
<organism evidence="10 11">
    <name type="scientific">Pelotomaculum thermopropionicum (strain DSM 13744 / JCM 10971 / SI)</name>
    <dbReference type="NCBI Taxonomy" id="370438"/>
    <lineage>
        <taxon>Bacteria</taxon>
        <taxon>Bacillati</taxon>
        <taxon>Bacillota</taxon>
        <taxon>Clostridia</taxon>
        <taxon>Eubacteriales</taxon>
        <taxon>Desulfotomaculaceae</taxon>
        <taxon>Pelotomaculum</taxon>
    </lineage>
</organism>
<dbReference type="KEGG" id="pth:PTH_1108"/>
<feature type="transmembrane region" description="Helical" evidence="8">
    <location>
        <begin position="268"/>
        <end position="289"/>
    </location>
</feature>
<feature type="transmembrane region" description="Helical" evidence="8">
    <location>
        <begin position="7"/>
        <end position="26"/>
    </location>
</feature>
<gene>
    <name evidence="10" type="primary">MviN</name>
    <name evidence="8" type="synonym">murJ</name>
    <name evidence="10" type="ordered locus">PTH_1108</name>
</gene>
<dbReference type="GO" id="GO:0071555">
    <property type="term" value="P:cell wall organization"/>
    <property type="evidence" value="ECO:0007669"/>
    <property type="project" value="UniProtKB-UniRule"/>
</dbReference>
<evidence type="ECO:0000256" key="6">
    <source>
        <dbReference type="ARBA" id="ARBA00022989"/>
    </source>
</evidence>
<dbReference type="InterPro" id="IPR004268">
    <property type="entry name" value="MurJ"/>
</dbReference>
<keyword evidence="6 8" id="KW-1133">Transmembrane helix</keyword>
<evidence type="ECO:0000256" key="2">
    <source>
        <dbReference type="ARBA" id="ARBA00022475"/>
    </source>
</evidence>
<accession>A5D388</accession>
<dbReference type="GO" id="GO:0008360">
    <property type="term" value="P:regulation of cell shape"/>
    <property type="evidence" value="ECO:0007669"/>
    <property type="project" value="UniProtKB-UniRule"/>
</dbReference>
<evidence type="ECO:0000313" key="10">
    <source>
        <dbReference type="EMBL" id="BAF59289.1"/>
    </source>
</evidence>
<evidence type="ECO:0000256" key="8">
    <source>
        <dbReference type="HAMAP-Rule" id="MF_02078"/>
    </source>
</evidence>
<keyword evidence="4 8" id="KW-0133">Cell shape</keyword>
<dbReference type="PANTHER" id="PTHR47019:SF1">
    <property type="entry name" value="LIPID II FLIPPASE MURJ"/>
    <property type="match status" value="1"/>
</dbReference>
<sequence length="521" mass="54081">MQREKAVQAVAVIVVLTVAGKFLGFIREVIMASYFGAGAVTDAYLTSTLVIALILNMLGGRALGTALIPVYCEIAAAGAEERAGKFAGTVLILTFIIFFAAALLGFAFASLLVNATVPGLPAQTKGLAVHLTRLFMAGIPMLALGGVLASLLNAHYSFAVPAALGIPHNLAIIGFVVFSGAGAVDGLAAGTLAGYLAQVLVTLPALKRKQVRITGGLDCREPGVARMGRLLLPVMAGGAVMQLNPLISRFLASGLPEGTISALSYADRIVQVLLGLLVTAIITVSYPALSREFVRERRGNMAELINSWGGMLLFVTAPLALAMASLSRPLVQVIYERGAFGSDAAGATAGALLFYSLGLPFTALGRFFTRVFYIYHDSKTPVLISMAAVAINVMASLALVKPMGHCGLALASTISAAAGVPLSLVCLKAKTGPVFNRRMWKKVLLIISALAAAALVMVVVSAAAGGAGKNGHRAGLLYLVLVGGAGMTAYFFSAHILKMEEAVAVTATLKKVKIVLRRKVT</sequence>
<dbReference type="InterPro" id="IPR051050">
    <property type="entry name" value="Lipid_II_flippase_MurJ/MviN"/>
</dbReference>
<keyword evidence="2 8" id="KW-1003">Cell membrane</keyword>
<comment type="pathway">
    <text evidence="8">Cell wall biogenesis; peptidoglycan biosynthesis.</text>
</comment>
<dbReference type="UniPathway" id="UPA00219"/>
<evidence type="ECO:0000313" key="11">
    <source>
        <dbReference type="Proteomes" id="UP000006556"/>
    </source>
</evidence>
<dbReference type="GO" id="GO:0005886">
    <property type="term" value="C:plasma membrane"/>
    <property type="evidence" value="ECO:0007669"/>
    <property type="project" value="UniProtKB-SubCell"/>
</dbReference>
<protein>
    <recommendedName>
        <fullName evidence="8">Probable lipid II flippase MurJ</fullName>
    </recommendedName>
</protein>
<dbReference type="PIRSF" id="PIRSF002869">
    <property type="entry name" value="MviN"/>
    <property type="match status" value="1"/>
</dbReference>
<dbReference type="GO" id="GO:0009252">
    <property type="term" value="P:peptidoglycan biosynthetic process"/>
    <property type="evidence" value="ECO:0007669"/>
    <property type="project" value="UniProtKB-UniRule"/>
</dbReference>